<dbReference type="Proteomes" id="UP000050482">
    <property type="component" value="Unassembled WGS sequence"/>
</dbReference>
<feature type="binding site" evidence="2">
    <location>
        <position position="177"/>
    </location>
    <ligand>
        <name>Mn(2+)</name>
        <dbReference type="ChEBI" id="CHEBI:29035"/>
        <label>2</label>
    </ligand>
</feature>
<dbReference type="PIRSF" id="PIRSF005962">
    <property type="entry name" value="Pept_M20D_amidohydro"/>
    <property type="match status" value="1"/>
</dbReference>
<feature type="domain" description="Peptidase M20 dimerisation" evidence="3">
    <location>
        <begin position="200"/>
        <end position="292"/>
    </location>
</feature>
<dbReference type="Gene3D" id="3.30.70.360">
    <property type="match status" value="1"/>
</dbReference>
<evidence type="ECO:0000313" key="5">
    <source>
        <dbReference type="Proteomes" id="UP000050482"/>
    </source>
</evidence>
<dbReference type="SUPFAM" id="SSF55031">
    <property type="entry name" value="Bacterial exopeptidase dimerisation domain"/>
    <property type="match status" value="1"/>
</dbReference>
<organism evidence="4 5">
    <name type="scientific">Alicyclobacillus ferrooxydans</name>
    <dbReference type="NCBI Taxonomy" id="471514"/>
    <lineage>
        <taxon>Bacteria</taxon>
        <taxon>Bacillati</taxon>
        <taxon>Bacillota</taxon>
        <taxon>Bacilli</taxon>
        <taxon>Bacillales</taxon>
        <taxon>Alicyclobacillaceae</taxon>
        <taxon>Alicyclobacillus</taxon>
    </lineage>
</organism>
<protein>
    <submittedName>
        <fullName evidence="4">N-acyl-L-amino acid amidohydrolase</fullName>
    </submittedName>
</protein>
<dbReference type="AlphaFoldDB" id="A0A0P9CSP2"/>
<accession>A0A0P9CSP2</accession>
<comment type="cofactor">
    <cofactor evidence="2">
        <name>Mn(2+)</name>
        <dbReference type="ChEBI" id="CHEBI:29035"/>
    </cofactor>
    <text evidence="2">The Mn(2+) ion enhances activity.</text>
</comment>
<dbReference type="Pfam" id="PF01546">
    <property type="entry name" value="Peptidase_M20"/>
    <property type="match status" value="1"/>
</dbReference>
<dbReference type="InterPro" id="IPR017439">
    <property type="entry name" value="Amidohydrolase"/>
</dbReference>
<dbReference type="InterPro" id="IPR036264">
    <property type="entry name" value="Bact_exopeptidase_dim_dom"/>
</dbReference>
<dbReference type="OrthoDB" id="9776731at2"/>
<keyword evidence="2" id="KW-0479">Metal-binding</keyword>
<feature type="binding site" evidence="2">
    <location>
        <position position="376"/>
    </location>
    <ligand>
        <name>Mn(2+)</name>
        <dbReference type="ChEBI" id="CHEBI:29035"/>
        <label>2</label>
    </ligand>
</feature>
<dbReference type="InterPro" id="IPR002933">
    <property type="entry name" value="Peptidase_M20"/>
</dbReference>
<evidence type="ECO:0000313" key="4">
    <source>
        <dbReference type="EMBL" id="KPV42657.1"/>
    </source>
</evidence>
<keyword evidence="1 4" id="KW-0378">Hydrolase</keyword>
<gene>
    <name evidence="4" type="ORF">AN477_16685</name>
</gene>
<dbReference type="SUPFAM" id="SSF53187">
    <property type="entry name" value="Zn-dependent exopeptidases"/>
    <property type="match status" value="1"/>
</dbReference>
<reference evidence="4 5" key="1">
    <citation type="submission" date="2015-09" db="EMBL/GenBank/DDBJ databases">
        <title>Draft genome sequence of Alicyclobacillus ferrooxydans DSM 22381.</title>
        <authorList>
            <person name="Hemp J."/>
        </authorList>
    </citation>
    <scope>NUCLEOTIDE SEQUENCE [LARGE SCALE GENOMIC DNA]</scope>
    <source>
        <strain evidence="4 5">TC-34</strain>
    </source>
</reference>
<dbReference type="GO" id="GO:0046872">
    <property type="term" value="F:metal ion binding"/>
    <property type="evidence" value="ECO:0007669"/>
    <property type="project" value="UniProtKB-KW"/>
</dbReference>
<evidence type="ECO:0000259" key="3">
    <source>
        <dbReference type="Pfam" id="PF07687"/>
    </source>
</evidence>
<keyword evidence="5" id="KW-1185">Reference proteome</keyword>
<sequence>MSLFGRGVVSMSVVLNQLDKKVEQVTEQVVAWRRYLHQHPELSFHEEKTAQFVYDTLSSFGNLELSRPTKTSVVAKLQGGQPGGVLAIRADMDALPIAEENDFEFKSEYEGVMHACGHDGHTAMLLGTAKILSELQAEVPGEVRFLFQHAEELFPGGAEELVQAGVLDGVSQVIGIHLWAPLEVGKIGICAGPMMAAPDTFHITVLGKGGHAAQPHLTIDSIAIGAQVVTNLQHIVSRNTDPLDPLVLSVTQFNAGTAHNVIPGSVEMVGTVRSFKPELRDEVPALMERVVKGITEAHGATYKFEYEKGYRPVINDAEVAAKLRASLVSAFAEDVVEDAVPTMGGEDFSAYQTAAKGTFFFVGAGNAEKNIVYPHHHPRFTVDEASLPMGVKAFVHATFDLNR</sequence>
<dbReference type="Pfam" id="PF07687">
    <property type="entry name" value="M20_dimer"/>
    <property type="match status" value="1"/>
</dbReference>
<dbReference type="FunFam" id="3.30.70.360:FF:000001">
    <property type="entry name" value="N-acetyldiaminopimelate deacetylase"/>
    <property type="match status" value="1"/>
</dbReference>
<dbReference type="PATRIC" id="fig|471514.4.peg.1190"/>
<feature type="binding site" evidence="2">
    <location>
        <position position="116"/>
    </location>
    <ligand>
        <name>Mn(2+)</name>
        <dbReference type="ChEBI" id="CHEBI:29035"/>
        <label>2</label>
    </ligand>
</feature>
<dbReference type="STRING" id="471514.AN477_16685"/>
<dbReference type="GO" id="GO:0050118">
    <property type="term" value="F:N-acetyldiaminopimelate deacetylase activity"/>
    <property type="evidence" value="ECO:0007669"/>
    <property type="project" value="UniProtKB-ARBA"/>
</dbReference>
<dbReference type="Gene3D" id="3.40.630.10">
    <property type="entry name" value="Zn peptidases"/>
    <property type="match status" value="1"/>
</dbReference>
<dbReference type="GO" id="GO:0019877">
    <property type="term" value="P:diaminopimelate biosynthetic process"/>
    <property type="evidence" value="ECO:0007669"/>
    <property type="project" value="UniProtKB-ARBA"/>
</dbReference>
<dbReference type="PANTHER" id="PTHR11014">
    <property type="entry name" value="PEPTIDASE M20 FAMILY MEMBER"/>
    <property type="match status" value="1"/>
</dbReference>
<dbReference type="EMBL" id="LJCO01000072">
    <property type="protein sequence ID" value="KPV42657.1"/>
    <property type="molecule type" value="Genomic_DNA"/>
</dbReference>
<feature type="binding site" evidence="2">
    <location>
        <position position="118"/>
    </location>
    <ligand>
        <name>Mn(2+)</name>
        <dbReference type="ChEBI" id="CHEBI:29035"/>
        <label>2</label>
    </ligand>
</feature>
<feature type="binding site" evidence="2">
    <location>
        <position position="152"/>
    </location>
    <ligand>
        <name>Mn(2+)</name>
        <dbReference type="ChEBI" id="CHEBI:29035"/>
        <label>2</label>
    </ligand>
</feature>
<name>A0A0P9CSP2_9BACL</name>
<dbReference type="PANTHER" id="PTHR11014:SF63">
    <property type="entry name" value="METALLOPEPTIDASE, PUTATIVE (AFU_ORTHOLOGUE AFUA_6G09600)-RELATED"/>
    <property type="match status" value="1"/>
</dbReference>
<comment type="caution">
    <text evidence="4">The sequence shown here is derived from an EMBL/GenBank/DDBJ whole genome shotgun (WGS) entry which is preliminary data.</text>
</comment>
<evidence type="ECO:0000256" key="2">
    <source>
        <dbReference type="PIRSR" id="PIRSR005962-1"/>
    </source>
</evidence>
<dbReference type="InterPro" id="IPR011650">
    <property type="entry name" value="Peptidase_M20_dimer"/>
</dbReference>
<dbReference type="CDD" id="cd08021">
    <property type="entry name" value="M20_Acy1_YhaA-like"/>
    <property type="match status" value="1"/>
</dbReference>
<dbReference type="NCBIfam" id="TIGR01891">
    <property type="entry name" value="amidohydrolases"/>
    <property type="match status" value="1"/>
</dbReference>
<keyword evidence="2" id="KW-0464">Manganese</keyword>
<evidence type="ECO:0000256" key="1">
    <source>
        <dbReference type="ARBA" id="ARBA00022801"/>
    </source>
</evidence>
<proteinExistence type="predicted"/>